<reference evidence="4" key="1">
    <citation type="journal article" date="2019" name="Int. J. Syst. Evol. Microbiol.">
        <title>The Global Catalogue of Microorganisms (GCM) 10K type strain sequencing project: providing services to taxonomists for standard genome sequencing and annotation.</title>
        <authorList>
            <consortium name="The Broad Institute Genomics Platform"/>
            <consortium name="The Broad Institute Genome Sequencing Center for Infectious Disease"/>
            <person name="Wu L."/>
            <person name="Ma J."/>
        </authorList>
    </citation>
    <scope>NUCLEOTIDE SEQUENCE [LARGE SCALE GENOMIC DNA]</scope>
    <source>
        <strain evidence="4">JCM 14560</strain>
    </source>
</reference>
<evidence type="ECO:0000256" key="2">
    <source>
        <dbReference type="SAM" id="Phobius"/>
    </source>
</evidence>
<organism evidence="3 4">
    <name type="scientific">Kitasatospora kazusensis</name>
    <dbReference type="NCBI Taxonomy" id="407974"/>
    <lineage>
        <taxon>Bacteria</taxon>
        <taxon>Bacillati</taxon>
        <taxon>Actinomycetota</taxon>
        <taxon>Actinomycetes</taxon>
        <taxon>Kitasatosporales</taxon>
        <taxon>Streptomycetaceae</taxon>
        <taxon>Kitasatospora</taxon>
    </lineage>
</organism>
<dbReference type="Proteomes" id="UP001422759">
    <property type="component" value="Unassembled WGS sequence"/>
</dbReference>
<feature type="transmembrane region" description="Helical" evidence="2">
    <location>
        <begin position="71"/>
        <end position="92"/>
    </location>
</feature>
<keyword evidence="2" id="KW-0472">Membrane</keyword>
<proteinExistence type="predicted"/>
<evidence type="ECO:0000313" key="3">
    <source>
        <dbReference type="EMBL" id="GAA2129433.1"/>
    </source>
</evidence>
<feature type="transmembrane region" description="Helical" evidence="2">
    <location>
        <begin position="39"/>
        <end position="59"/>
    </location>
</feature>
<feature type="region of interest" description="Disordered" evidence="1">
    <location>
        <begin position="145"/>
        <end position="174"/>
    </location>
</feature>
<sequence length="174" mass="18449">MTEQSTPQPTPAGAPEPEAVRWFGTSWVERGSDYWLRRVLVPIGALAAAVAVAFVLRFGVDGVKVSNSGGFVYGLLLAAIAVCSCLAALRTWRLLAEGRDALTGWMADDKSLAAVWVIGCVGALVAYFVRSLTEAPGEAVARARYRKATERHARKAGRPGRPGGKPGKAGKRKG</sequence>
<accession>A0ABP5KAZ4</accession>
<protein>
    <submittedName>
        <fullName evidence="3">Membrane protein</fullName>
    </submittedName>
</protein>
<keyword evidence="2" id="KW-1133">Transmembrane helix</keyword>
<keyword evidence="4" id="KW-1185">Reference proteome</keyword>
<comment type="caution">
    <text evidence="3">The sequence shown here is derived from an EMBL/GenBank/DDBJ whole genome shotgun (WGS) entry which is preliminary data.</text>
</comment>
<gene>
    <name evidence="3" type="ORF">GCM10009760_00650</name>
</gene>
<feature type="transmembrane region" description="Helical" evidence="2">
    <location>
        <begin position="112"/>
        <end position="129"/>
    </location>
</feature>
<evidence type="ECO:0000256" key="1">
    <source>
        <dbReference type="SAM" id="MobiDB-lite"/>
    </source>
</evidence>
<keyword evidence="2" id="KW-0812">Transmembrane</keyword>
<evidence type="ECO:0000313" key="4">
    <source>
        <dbReference type="Proteomes" id="UP001422759"/>
    </source>
</evidence>
<dbReference type="EMBL" id="BAAANT010000001">
    <property type="protein sequence ID" value="GAA2129433.1"/>
    <property type="molecule type" value="Genomic_DNA"/>
</dbReference>
<dbReference type="RefSeq" id="WP_344459413.1">
    <property type="nucleotide sequence ID" value="NZ_BAAANT010000001.1"/>
</dbReference>
<name>A0ABP5KAZ4_9ACTN</name>